<accession>A0A2P2N080</accession>
<protein>
    <submittedName>
        <fullName evidence="1">Uncharacterized protein</fullName>
    </submittedName>
</protein>
<name>A0A2P2N080_RHIMU</name>
<sequence length="39" mass="4295">MTVIETLKGKAALHNMCNNLPCALKPGKCPENYKNYKTG</sequence>
<organism evidence="1">
    <name type="scientific">Rhizophora mucronata</name>
    <name type="common">Asiatic mangrove</name>
    <dbReference type="NCBI Taxonomy" id="61149"/>
    <lineage>
        <taxon>Eukaryota</taxon>
        <taxon>Viridiplantae</taxon>
        <taxon>Streptophyta</taxon>
        <taxon>Embryophyta</taxon>
        <taxon>Tracheophyta</taxon>
        <taxon>Spermatophyta</taxon>
        <taxon>Magnoliopsida</taxon>
        <taxon>eudicotyledons</taxon>
        <taxon>Gunneridae</taxon>
        <taxon>Pentapetalae</taxon>
        <taxon>rosids</taxon>
        <taxon>fabids</taxon>
        <taxon>Malpighiales</taxon>
        <taxon>Rhizophoraceae</taxon>
        <taxon>Rhizophora</taxon>
    </lineage>
</organism>
<proteinExistence type="predicted"/>
<dbReference type="AlphaFoldDB" id="A0A2P2N080"/>
<evidence type="ECO:0000313" key="1">
    <source>
        <dbReference type="EMBL" id="MBX35866.1"/>
    </source>
</evidence>
<dbReference type="EMBL" id="GGEC01055382">
    <property type="protein sequence ID" value="MBX35866.1"/>
    <property type="molecule type" value="Transcribed_RNA"/>
</dbReference>
<reference evidence="1" key="1">
    <citation type="submission" date="2018-02" db="EMBL/GenBank/DDBJ databases">
        <title>Rhizophora mucronata_Transcriptome.</title>
        <authorList>
            <person name="Meera S.P."/>
            <person name="Sreeshan A."/>
            <person name="Augustine A."/>
        </authorList>
    </citation>
    <scope>NUCLEOTIDE SEQUENCE</scope>
    <source>
        <tissue evidence="1">Leaf</tissue>
    </source>
</reference>